<evidence type="ECO:0000256" key="1">
    <source>
        <dbReference type="ARBA" id="ARBA00023015"/>
    </source>
</evidence>
<name>A0A7Y9I905_9ACTN</name>
<keyword evidence="3" id="KW-0804">Transcription</keyword>
<keyword evidence="1" id="KW-0805">Transcription regulation</keyword>
<keyword evidence="7" id="KW-1185">Reference proteome</keyword>
<dbReference type="SUPFAM" id="SSF53822">
    <property type="entry name" value="Periplasmic binding protein-like I"/>
    <property type="match status" value="1"/>
</dbReference>
<proteinExistence type="predicted"/>
<evidence type="ECO:0000256" key="3">
    <source>
        <dbReference type="ARBA" id="ARBA00023163"/>
    </source>
</evidence>
<comment type="caution">
    <text evidence="6">The sequence shown here is derived from an EMBL/GenBank/DDBJ whole genome shotgun (WGS) entry which is preliminary data.</text>
</comment>
<evidence type="ECO:0000256" key="4">
    <source>
        <dbReference type="SAM" id="MobiDB-lite"/>
    </source>
</evidence>
<dbReference type="CDD" id="cd01392">
    <property type="entry name" value="HTH_LacI"/>
    <property type="match status" value="1"/>
</dbReference>
<gene>
    <name evidence="6" type="ORF">BKA15_003878</name>
</gene>
<evidence type="ECO:0000313" key="7">
    <source>
        <dbReference type="Proteomes" id="UP000569914"/>
    </source>
</evidence>
<evidence type="ECO:0000313" key="6">
    <source>
        <dbReference type="EMBL" id="NYE72549.1"/>
    </source>
</evidence>
<feature type="domain" description="HTH lacI-type" evidence="5">
    <location>
        <begin position="24"/>
        <end position="74"/>
    </location>
</feature>
<dbReference type="CDD" id="cd06296">
    <property type="entry name" value="PBP1_CatR-like"/>
    <property type="match status" value="1"/>
</dbReference>
<accession>A0A7Y9I905</accession>
<dbReference type="InterPro" id="IPR046335">
    <property type="entry name" value="LacI/GalR-like_sensor"/>
</dbReference>
<sequence>MTAGAVPEGGSVDTTDNGSDVARSTLSRIAADADVSTSTVSKVLNGRAGVSEATRARVEALLQQHGYQRRGLRDAAPLIELVFARFSSVWALQILRGVQQVARERGLGVVVTESGDHSGPGPEWVDGLMQRNPAGIVLVLSGISRSQRDQLRARGIPFVVVDPAGDPAPDVASVGSANWNGGLLATRHLLSLGHRRIGVVGGPVDTMCSRARLSGFRAAMEEAGAPVCEELIVFGDFERNSGLARGRELLDRPERPTAIFACNDLMALGVYEAARLAGLAIPEQLSVIGYDDLSVAEWAGPPLTTIRQPLAEMGRQAAQLVLDLDDTAPAPRLDLAIDLIIRGSTTTAPNLAP</sequence>
<dbReference type="InterPro" id="IPR028082">
    <property type="entry name" value="Peripla_BP_I"/>
</dbReference>
<dbReference type="InterPro" id="IPR010982">
    <property type="entry name" value="Lambda_DNA-bd_dom_sf"/>
</dbReference>
<dbReference type="Pfam" id="PF13377">
    <property type="entry name" value="Peripla_BP_3"/>
    <property type="match status" value="1"/>
</dbReference>
<dbReference type="SMART" id="SM00354">
    <property type="entry name" value="HTH_LACI"/>
    <property type="match status" value="1"/>
</dbReference>
<keyword evidence="2" id="KW-0238">DNA-binding</keyword>
<feature type="region of interest" description="Disordered" evidence="4">
    <location>
        <begin position="1"/>
        <end position="20"/>
    </location>
</feature>
<organism evidence="6 7">
    <name type="scientific">Microlunatus parietis</name>
    <dbReference type="NCBI Taxonomy" id="682979"/>
    <lineage>
        <taxon>Bacteria</taxon>
        <taxon>Bacillati</taxon>
        <taxon>Actinomycetota</taxon>
        <taxon>Actinomycetes</taxon>
        <taxon>Propionibacteriales</taxon>
        <taxon>Propionibacteriaceae</taxon>
        <taxon>Microlunatus</taxon>
    </lineage>
</organism>
<dbReference type="GO" id="GO:0000976">
    <property type="term" value="F:transcription cis-regulatory region binding"/>
    <property type="evidence" value="ECO:0007669"/>
    <property type="project" value="TreeGrafter"/>
</dbReference>
<evidence type="ECO:0000256" key="2">
    <source>
        <dbReference type="ARBA" id="ARBA00023125"/>
    </source>
</evidence>
<protein>
    <submittedName>
        <fullName evidence="6">LacI family xylobiose transport system transcriptional regulator</fullName>
    </submittedName>
</protein>
<dbReference type="Gene3D" id="1.10.260.40">
    <property type="entry name" value="lambda repressor-like DNA-binding domains"/>
    <property type="match status" value="1"/>
</dbReference>
<dbReference type="EMBL" id="JACCBU010000001">
    <property type="protein sequence ID" value="NYE72549.1"/>
    <property type="molecule type" value="Genomic_DNA"/>
</dbReference>
<dbReference type="Gene3D" id="3.40.50.2300">
    <property type="match status" value="2"/>
</dbReference>
<dbReference type="Pfam" id="PF00356">
    <property type="entry name" value="LacI"/>
    <property type="match status" value="1"/>
</dbReference>
<dbReference type="PANTHER" id="PTHR30146:SF153">
    <property type="entry name" value="LACTOSE OPERON REPRESSOR"/>
    <property type="match status" value="1"/>
</dbReference>
<dbReference type="PANTHER" id="PTHR30146">
    <property type="entry name" value="LACI-RELATED TRANSCRIPTIONAL REPRESSOR"/>
    <property type="match status" value="1"/>
</dbReference>
<dbReference type="PROSITE" id="PS50932">
    <property type="entry name" value="HTH_LACI_2"/>
    <property type="match status" value="1"/>
</dbReference>
<evidence type="ECO:0000259" key="5">
    <source>
        <dbReference type="PROSITE" id="PS50932"/>
    </source>
</evidence>
<dbReference type="InterPro" id="IPR000843">
    <property type="entry name" value="HTH_LacI"/>
</dbReference>
<dbReference type="SUPFAM" id="SSF47413">
    <property type="entry name" value="lambda repressor-like DNA-binding domains"/>
    <property type="match status" value="1"/>
</dbReference>
<dbReference type="AlphaFoldDB" id="A0A7Y9I905"/>
<dbReference type="Proteomes" id="UP000569914">
    <property type="component" value="Unassembled WGS sequence"/>
</dbReference>
<dbReference type="GO" id="GO:0003700">
    <property type="term" value="F:DNA-binding transcription factor activity"/>
    <property type="evidence" value="ECO:0007669"/>
    <property type="project" value="TreeGrafter"/>
</dbReference>
<reference evidence="6 7" key="1">
    <citation type="submission" date="2020-07" db="EMBL/GenBank/DDBJ databases">
        <title>Sequencing the genomes of 1000 actinobacteria strains.</title>
        <authorList>
            <person name="Klenk H.-P."/>
        </authorList>
    </citation>
    <scope>NUCLEOTIDE SEQUENCE [LARGE SCALE GENOMIC DNA]</scope>
    <source>
        <strain evidence="6 7">DSM 22083</strain>
    </source>
</reference>